<feature type="chain" id="PRO_5045546059" evidence="2">
    <location>
        <begin position="29"/>
        <end position="205"/>
    </location>
</feature>
<dbReference type="PANTHER" id="PTHR10612">
    <property type="entry name" value="APOLIPOPROTEIN D"/>
    <property type="match status" value="1"/>
</dbReference>
<dbReference type="InterPro" id="IPR012674">
    <property type="entry name" value="Calycin"/>
</dbReference>
<reference evidence="4" key="1">
    <citation type="submission" date="2015-05" db="UniProtKB">
        <authorList>
            <consortium name="EnsemblMetazoa"/>
        </authorList>
    </citation>
    <scope>IDENTIFICATION</scope>
</reference>
<name>T1HJM8_RHOPR</name>
<dbReference type="InterPro" id="IPR000566">
    <property type="entry name" value="Lipocln_cytosolic_FA-bd_dom"/>
</dbReference>
<dbReference type="Pfam" id="PF08212">
    <property type="entry name" value="Lipocalin_2"/>
    <property type="match status" value="1"/>
</dbReference>
<accession>T1HJM8</accession>
<dbReference type="PRINTS" id="PR01273">
    <property type="entry name" value="INVTBRTCOLOR"/>
</dbReference>
<dbReference type="GO" id="GO:0006629">
    <property type="term" value="P:lipid metabolic process"/>
    <property type="evidence" value="ECO:0007669"/>
    <property type="project" value="TreeGrafter"/>
</dbReference>
<evidence type="ECO:0000256" key="2">
    <source>
        <dbReference type="SAM" id="SignalP"/>
    </source>
</evidence>
<dbReference type="GO" id="GO:0000302">
    <property type="term" value="P:response to reactive oxygen species"/>
    <property type="evidence" value="ECO:0007669"/>
    <property type="project" value="TreeGrafter"/>
</dbReference>
<dbReference type="HOGENOM" id="CLU_1340530_0_0_1"/>
<dbReference type="InterPro" id="IPR022272">
    <property type="entry name" value="Lipocalin_CS"/>
</dbReference>
<dbReference type="GO" id="GO:0005737">
    <property type="term" value="C:cytoplasm"/>
    <property type="evidence" value="ECO:0007669"/>
    <property type="project" value="TreeGrafter"/>
</dbReference>
<dbReference type="eggNOG" id="KOG4824">
    <property type="taxonomic scope" value="Eukaryota"/>
</dbReference>
<dbReference type="SUPFAM" id="SSF50814">
    <property type="entry name" value="Lipocalins"/>
    <property type="match status" value="1"/>
</dbReference>
<dbReference type="VEuPathDB" id="VectorBase:RPRC004250"/>
<evidence type="ECO:0000259" key="3">
    <source>
        <dbReference type="Pfam" id="PF08212"/>
    </source>
</evidence>
<organism evidence="4 5">
    <name type="scientific">Rhodnius prolixus</name>
    <name type="common">Triatomid bug</name>
    <dbReference type="NCBI Taxonomy" id="13249"/>
    <lineage>
        <taxon>Eukaryota</taxon>
        <taxon>Metazoa</taxon>
        <taxon>Ecdysozoa</taxon>
        <taxon>Arthropoda</taxon>
        <taxon>Hexapoda</taxon>
        <taxon>Insecta</taxon>
        <taxon>Pterygota</taxon>
        <taxon>Neoptera</taxon>
        <taxon>Paraneoptera</taxon>
        <taxon>Hemiptera</taxon>
        <taxon>Heteroptera</taxon>
        <taxon>Panheteroptera</taxon>
        <taxon>Cimicomorpha</taxon>
        <taxon>Reduviidae</taxon>
        <taxon>Triatominae</taxon>
        <taxon>Rhodnius</taxon>
    </lineage>
</organism>
<dbReference type="GO" id="GO:0031409">
    <property type="term" value="F:pigment binding"/>
    <property type="evidence" value="ECO:0007669"/>
    <property type="project" value="InterPro"/>
</dbReference>
<dbReference type="EnsemblMetazoa" id="RPRC004250-RA">
    <property type="protein sequence ID" value="RPRC004250-PA"/>
    <property type="gene ID" value="RPRC004250"/>
</dbReference>
<dbReference type="Gene3D" id="2.40.128.20">
    <property type="match status" value="1"/>
</dbReference>
<dbReference type="OMA" id="EITAGIC"/>
<dbReference type="PANTHER" id="PTHR10612:SF34">
    <property type="entry name" value="APOLIPOPROTEIN D"/>
    <property type="match status" value="1"/>
</dbReference>
<dbReference type="InParanoid" id="T1HJM8"/>
<dbReference type="InterPro" id="IPR003057">
    <property type="entry name" value="Invtbrt_color"/>
</dbReference>
<evidence type="ECO:0000313" key="5">
    <source>
        <dbReference type="Proteomes" id="UP000015103"/>
    </source>
</evidence>
<protein>
    <submittedName>
        <fullName evidence="4">Lipocln_cytosolic_FA-bd_dom domain-containing protein</fullName>
    </submittedName>
</protein>
<proteinExistence type="predicted"/>
<evidence type="ECO:0000313" key="4">
    <source>
        <dbReference type="EnsemblMetazoa" id="RPRC004250-PA"/>
    </source>
</evidence>
<keyword evidence="1" id="KW-1015">Disulfide bond</keyword>
<keyword evidence="5" id="KW-1185">Reference proteome</keyword>
<sequence>MSHFLPSTHSFRIITMLIQVLLKKIVISKVSIQNTNPGKKRGTKGKIVNPNPMCARTPIFARLVTEMLLLLILSIWVDTSSSQVPYLGSCPDLKTVDNFDQTRYMGKWYEAERYFSLFEFGGKCINSNYTDGIDSINIISKQTSTLTGIHSTIEGEVQKTPNGFLSKMNLKYPYLPMDAPYWILDTDYDNYSVVWSCSNFGLFST</sequence>
<keyword evidence="2" id="KW-0732">Signal</keyword>
<feature type="signal peptide" evidence="2">
    <location>
        <begin position="1"/>
        <end position="28"/>
    </location>
</feature>
<dbReference type="AlphaFoldDB" id="T1HJM8"/>
<dbReference type="Proteomes" id="UP000015103">
    <property type="component" value="Unassembled WGS sequence"/>
</dbReference>
<dbReference type="EMBL" id="ACPB03007775">
    <property type="status" value="NOT_ANNOTATED_CDS"/>
    <property type="molecule type" value="Genomic_DNA"/>
</dbReference>
<dbReference type="PROSITE" id="PS00213">
    <property type="entry name" value="LIPOCALIN"/>
    <property type="match status" value="1"/>
</dbReference>
<evidence type="ECO:0000256" key="1">
    <source>
        <dbReference type="ARBA" id="ARBA00023157"/>
    </source>
</evidence>
<feature type="domain" description="Lipocalin/cytosolic fatty-acid binding" evidence="3">
    <location>
        <begin position="100"/>
        <end position="193"/>
    </location>
</feature>